<dbReference type="SUPFAM" id="SSF54897">
    <property type="entry name" value="Protease propeptides/inhibitors"/>
    <property type="match status" value="1"/>
</dbReference>
<evidence type="ECO:0000313" key="18">
    <source>
        <dbReference type="Proteomes" id="UP000232875"/>
    </source>
</evidence>
<evidence type="ECO:0000256" key="8">
    <source>
        <dbReference type="ARBA" id="ARBA00022729"/>
    </source>
</evidence>
<accession>A0A2N1JDR9</accession>
<dbReference type="CDD" id="cd04056">
    <property type="entry name" value="Peptidases_S53"/>
    <property type="match status" value="1"/>
</dbReference>
<dbReference type="FunFam" id="3.40.50.200:FF:000015">
    <property type="entry name" value="Tripeptidyl peptidase A"/>
    <property type="match status" value="1"/>
</dbReference>
<dbReference type="GO" id="GO:0046872">
    <property type="term" value="F:metal ion binding"/>
    <property type="evidence" value="ECO:0007669"/>
    <property type="project" value="UniProtKB-UniRule"/>
</dbReference>
<dbReference type="Gene3D" id="3.40.50.200">
    <property type="entry name" value="Peptidase S8/S53 domain"/>
    <property type="match status" value="1"/>
</dbReference>
<dbReference type="GO" id="GO:0006508">
    <property type="term" value="P:proteolysis"/>
    <property type="evidence" value="ECO:0007669"/>
    <property type="project" value="UniProtKB-KW"/>
</dbReference>
<evidence type="ECO:0000256" key="10">
    <source>
        <dbReference type="ARBA" id="ARBA00022825"/>
    </source>
</evidence>
<dbReference type="EMBL" id="KZ454988">
    <property type="protein sequence ID" value="PKI84695.1"/>
    <property type="molecule type" value="Genomic_DNA"/>
</dbReference>
<dbReference type="SUPFAM" id="SSF52743">
    <property type="entry name" value="Subtilisin-like"/>
    <property type="match status" value="1"/>
</dbReference>
<keyword evidence="8" id="KW-0732">Signal</keyword>
<evidence type="ECO:0000256" key="12">
    <source>
        <dbReference type="ARBA" id="ARBA00023026"/>
    </source>
</evidence>
<keyword evidence="6 15" id="KW-0645">Protease</keyword>
<feature type="binding site" evidence="15">
    <location>
        <position position="499"/>
    </location>
    <ligand>
        <name>Ca(2+)</name>
        <dbReference type="ChEBI" id="CHEBI:29108"/>
    </ligand>
</feature>
<keyword evidence="11 15" id="KW-0106">Calcium</keyword>
<reference evidence="17 18" key="1">
    <citation type="submission" date="2017-10" db="EMBL/GenBank/DDBJ databases">
        <title>A novel species of cold-tolerant Malassezia isolated from bats.</title>
        <authorList>
            <person name="Lorch J.M."/>
            <person name="Palmer J.M."/>
            <person name="Vanderwolf K.J."/>
            <person name="Schmidt K.Z."/>
            <person name="Verant M.L."/>
            <person name="Weller T.J."/>
            <person name="Blehert D.S."/>
        </authorList>
    </citation>
    <scope>NUCLEOTIDE SEQUENCE [LARGE SCALE GENOMIC DNA]</scope>
    <source>
        <strain evidence="17 18">NWHC:44797-103</strain>
    </source>
</reference>
<proteinExistence type="predicted"/>
<feature type="active site" description="Charge relay system" evidence="15">
    <location>
        <position position="220"/>
    </location>
</feature>
<evidence type="ECO:0000256" key="4">
    <source>
        <dbReference type="ARBA" id="ARBA00012462"/>
    </source>
</evidence>
<dbReference type="GO" id="GO:0008240">
    <property type="term" value="F:tripeptidyl-peptidase activity"/>
    <property type="evidence" value="ECO:0007669"/>
    <property type="project" value="UniProtKB-EC"/>
</dbReference>
<dbReference type="OrthoDB" id="409122at2759"/>
<keyword evidence="10 15" id="KW-0720">Serine protease</keyword>
<feature type="domain" description="Peptidase S53" evidence="16">
    <location>
        <begin position="143"/>
        <end position="521"/>
    </location>
</feature>
<evidence type="ECO:0000313" key="17">
    <source>
        <dbReference type="EMBL" id="PKI84695.1"/>
    </source>
</evidence>
<feature type="binding site" evidence="15">
    <location>
        <position position="481"/>
    </location>
    <ligand>
        <name>Ca(2+)</name>
        <dbReference type="ChEBI" id="CHEBI:29108"/>
    </ligand>
</feature>
<dbReference type="PROSITE" id="PS51695">
    <property type="entry name" value="SEDOLISIN"/>
    <property type="match status" value="1"/>
</dbReference>
<keyword evidence="5" id="KW-0964">Secreted</keyword>
<keyword evidence="12" id="KW-0843">Virulence</keyword>
<evidence type="ECO:0000256" key="9">
    <source>
        <dbReference type="ARBA" id="ARBA00022801"/>
    </source>
</evidence>
<dbReference type="SMART" id="SM00944">
    <property type="entry name" value="Pro-kuma_activ"/>
    <property type="match status" value="1"/>
</dbReference>
<evidence type="ECO:0000256" key="6">
    <source>
        <dbReference type="ARBA" id="ARBA00022670"/>
    </source>
</evidence>
<feature type="active site" description="Charge relay system" evidence="15">
    <location>
        <position position="438"/>
    </location>
</feature>
<evidence type="ECO:0000256" key="5">
    <source>
        <dbReference type="ARBA" id="ARBA00022525"/>
    </source>
</evidence>
<name>A0A2N1JDR9_9BASI</name>
<gene>
    <name evidence="17" type="ORF">MVES_001143</name>
</gene>
<dbReference type="InterPro" id="IPR015366">
    <property type="entry name" value="S53_propep"/>
</dbReference>
<dbReference type="PANTHER" id="PTHR14218:SF15">
    <property type="entry name" value="TRIPEPTIDYL-PEPTIDASE 1"/>
    <property type="match status" value="1"/>
</dbReference>
<keyword evidence="18" id="KW-1185">Reference proteome</keyword>
<dbReference type="AlphaFoldDB" id="A0A2N1JDR9"/>
<dbReference type="GO" id="GO:0005576">
    <property type="term" value="C:extracellular region"/>
    <property type="evidence" value="ECO:0007669"/>
    <property type="project" value="UniProtKB-SubCell"/>
</dbReference>
<dbReference type="EC" id="3.4.14.10" evidence="4"/>
<evidence type="ECO:0000256" key="13">
    <source>
        <dbReference type="ARBA" id="ARBA00023145"/>
    </source>
</evidence>
<sequence>MTRSLDADSIDHEIAQISDPCSPRYGQYLSRREIKCFLASDRGLKKRAKQWMDEQGIESWQHAADTWAMRMNVGKASKLFRTQYHEYESEDGHTMLHASEHQVPDALHGAAVFGMPMHSTHTSTTPETALQKRDTDLEVCANGAIPNCMRKMYNIAYAPLVPEQNRIGVAGFLGQTPTANDVETFMKKYRPDAVGANFTTEFVRHARPSKKVRSREANLDIQTIMAQVYPIPVSFYSVHGKPPKTGVQYPKSRNEPLLHLFSHVLDLPDDELPSVLSISYADLEHSVPKSYAVRTCQYAALLGLRGVSVIAAAGDQGVGSVEEKECRIPTHEPKKRFLPWFPASCPYVTTVGGTALPINETVATMDTAGYVAGSGFSDYFERPTWQNQSVSRYLATYAPTNWTGLYNEKGRAYPDVSALSAHYIMYDKDKPMRVSGTSAAVPLFAAVIGLLNDARIANGMPRLGFLNPLLYAHLPDAFNDVLSGSNPSCGTPGFTAAPGWDAPTGFGSPNFTALHDAVLAPPSCPCAVHT</sequence>
<dbReference type="InterPro" id="IPR030400">
    <property type="entry name" value="Sedolisin_dom"/>
</dbReference>
<comment type="function">
    <text evidence="2">Secreted tripeptidyl-peptidase which degrades proteins at acidic pHs and is involved in virulence.</text>
</comment>
<dbReference type="STRING" id="2020962.A0A2N1JDR9"/>
<dbReference type="GO" id="GO:0004252">
    <property type="term" value="F:serine-type endopeptidase activity"/>
    <property type="evidence" value="ECO:0007669"/>
    <property type="project" value="UniProtKB-UniRule"/>
</dbReference>
<feature type="binding site" evidence="15">
    <location>
        <position position="480"/>
    </location>
    <ligand>
        <name>Ca(2+)</name>
        <dbReference type="ChEBI" id="CHEBI:29108"/>
    </ligand>
</feature>
<dbReference type="Pfam" id="PF09286">
    <property type="entry name" value="Pro-kuma_activ"/>
    <property type="match status" value="1"/>
</dbReference>
<feature type="active site" description="Charge relay system" evidence="15">
    <location>
        <position position="216"/>
    </location>
</feature>
<evidence type="ECO:0000259" key="16">
    <source>
        <dbReference type="PROSITE" id="PS51695"/>
    </source>
</evidence>
<dbReference type="PROSITE" id="PS00138">
    <property type="entry name" value="SUBTILASE_SER"/>
    <property type="match status" value="1"/>
</dbReference>
<keyword evidence="14" id="KW-0325">Glycoprotein</keyword>
<feature type="binding site" evidence="15">
    <location>
        <position position="501"/>
    </location>
    <ligand>
        <name>Ca(2+)</name>
        <dbReference type="ChEBI" id="CHEBI:29108"/>
    </ligand>
</feature>
<evidence type="ECO:0000256" key="1">
    <source>
        <dbReference type="ARBA" id="ARBA00001910"/>
    </source>
</evidence>
<dbReference type="PANTHER" id="PTHR14218">
    <property type="entry name" value="PROTEASE S8 TRIPEPTIDYL PEPTIDASE I CLN2"/>
    <property type="match status" value="1"/>
</dbReference>
<keyword evidence="7 15" id="KW-0479">Metal-binding</keyword>
<keyword evidence="13" id="KW-0865">Zymogen</keyword>
<dbReference type="InterPro" id="IPR023828">
    <property type="entry name" value="Peptidase_S8_Ser-AS"/>
</dbReference>
<comment type="catalytic activity">
    <reaction evidence="1">
        <text>Release of an N-terminal tripeptide from a polypeptide.</text>
        <dbReference type="EC" id="3.4.14.10"/>
    </reaction>
</comment>
<protein>
    <recommendedName>
        <fullName evidence="4">tripeptidyl-peptidase II</fullName>
        <ecNumber evidence="4">3.4.14.10</ecNumber>
    </recommendedName>
</protein>
<dbReference type="InterPro" id="IPR050819">
    <property type="entry name" value="Tripeptidyl-peptidase_I"/>
</dbReference>
<evidence type="ECO:0000256" key="2">
    <source>
        <dbReference type="ARBA" id="ARBA00002451"/>
    </source>
</evidence>
<dbReference type="InterPro" id="IPR036852">
    <property type="entry name" value="Peptidase_S8/S53_dom_sf"/>
</dbReference>
<comment type="cofactor">
    <cofactor evidence="15">
        <name>Ca(2+)</name>
        <dbReference type="ChEBI" id="CHEBI:29108"/>
    </cofactor>
    <text evidence="15">Binds 1 Ca(2+) ion per subunit.</text>
</comment>
<evidence type="ECO:0000256" key="3">
    <source>
        <dbReference type="ARBA" id="ARBA00004239"/>
    </source>
</evidence>
<evidence type="ECO:0000256" key="14">
    <source>
        <dbReference type="ARBA" id="ARBA00023180"/>
    </source>
</evidence>
<evidence type="ECO:0000256" key="11">
    <source>
        <dbReference type="ARBA" id="ARBA00022837"/>
    </source>
</evidence>
<dbReference type="Proteomes" id="UP000232875">
    <property type="component" value="Unassembled WGS sequence"/>
</dbReference>
<evidence type="ECO:0000256" key="15">
    <source>
        <dbReference type="PROSITE-ProRule" id="PRU01032"/>
    </source>
</evidence>
<keyword evidence="9 15" id="KW-0378">Hydrolase</keyword>
<evidence type="ECO:0000256" key="7">
    <source>
        <dbReference type="ARBA" id="ARBA00022723"/>
    </source>
</evidence>
<organism evidence="17 18">
    <name type="scientific">Malassezia vespertilionis</name>
    <dbReference type="NCBI Taxonomy" id="2020962"/>
    <lineage>
        <taxon>Eukaryota</taxon>
        <taxon>Fungi</taxon>
        <taxon>Dikarya</taxon>
        <taxon>Basidiomycota</taxon>
        <taxon>Ustilaginomycotina</taxon>
        <taxon>Malasseziomycetes</taxon>
        <taxon>Malasseziales</taxon>
        <taxon>Malasseziaceae</taxon>
        <taxon>Malassezia</taxon>
    </lineage>
</organism>
<comment type="subcellular location">
    <subcellularLocation>
        <location evidence="3">Secreted</location>
        <location evidence="3">Extracellular space</location>
    </subcellularLocation>
</comment>